<evidence type="ECO:0000313" key="7">
    <source>
        <dbReference type="Proteomes" id="UP000799118"/>
    </source>
</evidence>
<dbReference type="PROSITE" id="PS50294">
    <property type="entry name" value="WD_REPEATS_REGION"/>
    <property type="match status" value="7"/>
</dbReference>
<feature type="domain" description="EML-like second beta-propeller" evidence="4">
    <location>
        <begin position="811"/>
        <end position="974"/>
    </location>
</feature>
<feature type="repeat" description="WD" evidence="3">
    <location>
        <begin position="637"/>
        <end position="678"/>
    </location>
</feature>
<protein>
    <submittedName>
        <fullName evidence="6">Uncharacterized protein</fullName>
    </submittedName>
</protein>
<feature type="repeat" description="WD" evidence="3">
    <location>
        <begin position="844"/>
        <end position="875"/>
    </location>
</feature>
<keyword evidence="2" id="KW-0677">Repeat</keyword>
<dbReference type="AlphaFoldDB" id="A0A6A4H096"/>
<evidence type="ECO:0000259" key="4">
    <source>
        <dbReference type="Pfam" id="PF23414"/>
    </source>
</evidence>
<dbReference type="SUPFAM" id="SSF50998">
    <property type="entry name" value="Quinoprotein alcohol dehydrogenase-like"/>
    <property type="match status" value="1"/>
</dbReference>
<keyword evidence="7" id="KW-1185">Reference proteome</keyword>
<dbReference type="InterPro" id="IPR020472">
    <property type="entry name" value="WD40_PAC1"/>
</dbReference>
<dbReference type="SUPFAM" id="SSF82171">
    <property type="entry name" value="DPP6 N-terminal domain-like"/>
    <property type="match status" value="1"/>
</dbReference>
<dbReference type="InterPro" id="IPR056884">
    <property type="entry name" value="NPHP3-like_N"/>
</dbReference>
<dbReference type="Proteomes" id="UP000799118">
    <property type="component" value="Unassembled WGS sequence"/>
</dbReference>
<dbReference type="Pfam" id="PF24883">
    <property type="entry name" value="NPHP3_N"/>
    <property type="match status" value="1"/>
</dbReference>
<dbReference type="Gene3D" id="2.130.10.10">
    <property type="entry name" value="YVTN repeat-like/Quinoprotein amine dehydrogenase"/>
    <property type="match status" value="4"/>
</dbReference>
<evidence type="ECO:0000259" key="5">
    <source>
        <dbReference type="Pfam" id="PF24883"/>
    </source>
</evidence>
<dbReference type="CDD" id="cd00200">
    <property type="entry name" value="WD40"/>
    <property type="match status" value="1"/>
</dbReference>
<feature type="repeat" description="WD" evidence="3">
    <location>
        <begin position="888"/>
        <end position="929"/>
    </location>
</feature>
<dbReference type="InterPro" id="IPR015943">
    <property type="entry name" value="WD40/YVTN_repeat-like_dom_sf"/>
</dbReference>
<dbReference type="Pfam" id="PF23414">
    <property type="entry name" value="Beta-prop_EML_2"/>
    <property type="match status" value="1"/>
</dbReference>
<proteinExistence type="predicted"/>
<organism evidence="6 7">
    <name type="scientific">Gymnopus androsaceus JB14</name>
    <dbReference type="NCBI Taxonomy" id="1447944"/>
    <lineage>
        <taxon>Eukaryota</taxon>
        <taxon>Fungi</taxon>
        <taxon>Dikarya</taxon>
        <taxon>Basidiomycota</taxon>
        <taxon>Agaricomycotina</taxon>
        <taxon>Agaricomycetes</taxon>
        <taxon>Agaricomycetidae</taxon>
        <taxon>Agaricales</taxon>
        <taxon>Marasmiineae</taxon>
        <taxon>Omphalotaceae</taxon>
        <taxon>Gymnopus</taxon>
    </lineage>
</organism>
<evidence type="ECO:0000256" key="1">
    <source>
        <dbReference type="ARBA" id="ARBA00022574"/>
    </source>
</evidence>
<sequence>MQMFNRAHHFTINDGNFSNSNTQNNYYGASHDLSTRLNPVVNASFKSEHHSSCLDGTRTGILEMLMDWAKDPHSQPIFWLSGIAGTGKSTIAQSFCESLEKHNLLGGSFFCSRESEDRREVGRIIPTLANFLAQQFKPYFDELVAALEADATLASHGIKRQLESLVLHRVQKIDIGQEYWHFVLVIDALDECEDVDAIQTVLSILRAMVSQFYSHIHVFISCRPEYYIQQEFEKTLNKHLLKLHDVENEVVQKDIQLYLQRSLHDKSVSKTDVQYLSDQAGKFFIYAFTQVQYLTRAPGAIAFKSRLRDLLENKFIAKSIDGLYNLLLTKAIEGMEPNEKQDAKYLVNLIVSLSDPLSQQTLSELWKPCDVAPFTSVLNIPESQKAPIHIFHASFPDFILNQNRCHEEFYCNADEIHEIMSLGCIKCMNKNLKYNICNMQIDEDVSTFSVAQISSSLQYSCKHWIFHLTKCKVISTELMTELKKFAVHVFFFWMEALCILQSIENAIPGLKAVSTWLQGEARKEQCRLLHSITYEGQRFLQSIISLIRHYPLQLYYSGMVWLPKLSVLRRIQSTTHYFPKVLHGLEDTWDLCEVMIKYSKDILCIGISPDGKQVVSGSDDKTICIWKAATGQQIQKLEGHSGSVHSVAFSPDGKQVVSSSYDKKVCIWNVATGQQIQRLEGHFHRVYSASFSPDGKKVVSVSGDNTIRIWDAATGRQIQNLSCDWVKSVVFSPDGKQVAFGIDKGVFKWNIASGEKIKMVSNSTEGPVAFSRDGKQLVSGGHHDYHVHIWDLSTGQQNAQINIRHFGRVHSVAFSPDGKQVVSGSDDKTVCIWNATTGQQIQKFEGCYRSVNSVAFSPDGKQVVSGSNDGRIRIWRADYHSAEQIQKPGGHSEGVTSVAFSPDGTQVVSGSYDKTVRIWNVVTGQPIQKLAGRSSWVSSVVFSPDGKQVVSRSYDKRVCIWDVATGQMIPGTEATAAQILTPKNLVPKPDIAQGSFTEFTYNSALHFFEPSSNHSGSIKLWILPQYQDIAAVAQHKLTICFGCDSGAVIIIQMPVVDPAVALI</sequence>
<feature type="repeat" description="WD" evidence="3">
    <location>
        <begin position="679"/>
        <end position="720"/>
    </location>
</feature>
<dbReference type="SUPFAM" id="SSF52540">
    <property type="entry name" value="P-loop containing nucleoside triphosphate hydrolases"/>
    <property type="match status" value="1"/>
</dbReference>
<evidence type="ECO:0000313" key="6">
    <source>
        <dbReference type="EMBL" id="KAE9391068.1"/>
    </source>
</evidence>
<dbReference type="InterPro" id="IPR027417">
    <property type="entry name" value="P-loop_NTPase"/>
</dbReference>
<reference evidence="6" key="1">
    <citation type="journal article" date="2019" name="Environ. Microbiol.">
        <title>Fungal ecological strategies reflected in gene transcription - a case study of two litter decomposers.</title>
        <authorList>
            <person name="Barbi F."/>
            <person name="Kohler A."/>
            <person name="Barry K."/>
            <person name="Baskaran P."/>
            <person name="Daum C."/>
            <person name="Fauchery L."/>
            <person name="Ihrmark K."/>
            <person name="Kuo A."/>
            <person name="LaButti K."/>
            <person name="Lipzen A."/>
            <person name="Morin E."/>
            <person name="Grigoriev I.V."/>
            <person name="Henrissat B."/>
            <person name="Lindahl B."/>
            <person name="Martin F."/>
        </authorList>
    </citation>
    <scope>NUCLEOTIDE SEQUENCE</scope>
    <source>
        <strain evidence="6">JB14</strain>
    </source>
</reference>
<dbReference type="PROSITE" id="PS00678">
    <property type="entry name" value="WD_REPEATS_1"/>
    <property type="match status" value="4"/>
</dbReference>
<dbReference type="SMART" id="SM00320">
    <property type="entry name" value="WD40"/>
    <property type="match status" value="9"/>
</dbReference>
<name>A0A6A4H096_9AGAR</name>
<feature type="repeat" description="WD" evidence="3">
    <location>
        <begin position="595"/>
        <end position="636"/>
    </location>
</feature>
<dbReference type="InterPro" id="IPR019775">
    <property type="entry name" value="WD40_repeat_CS"/>
</dbReference>
<dbReference type="PROSITE" id="PS50082">
    <property type="entry name" value="WD_REPEATS_2"/>
    <property type="match status" value="7"/>
</dbReference>
<evidence type="ECO:0000256" key="2">
    <source>
        <dbReference type="ARBA" id="ARBA00022737"/>
    </source>
</evidence>
<gene>
    <name evidence="6" type="ORF">BT96DRAFT_1024263</name>
</gene>
<feature type="repeat" description="WD" evidence="3">
    <location>
        <begin position="930"/>
        <end position="971"/>
    </location>
</feature>
<dbReference type="PANTHER" id="PTHR19848">
    <property type="entry name" value="WD40 REPEAT PROTEIN"/>
    <property type="match status" value="1"/>
</dbReference>
<dbReference type="PANTHER" id="PTHR19848:SF8">
    <property type="entry name" value="F-BOX AND WD REPEAT DOMAIN CONTAINING 7"/>
    <property type="match status" value="1"/>
</dbReference>
<dbReference type="EMBL" id="ML769637">
    <property type="protein sequence ID" value="KAE9391068.1"/>
    <property type="molecule type" value="Genomic_DNA"/>
</dbReference>
<dbReference type="PRINTS" id="PR00320">
    <property type="entry name" value="GPROTEINBRPT"/>
</dbReference>
<feature type="repeat" description="WD" evidence="3">
    <location>
        <begin position="802"/>
        <end position="843"/>
    </location>
</feature>
<accession>A0A6A4H096</accession>
<keyword evidence="1 3" id="KW-0853">WD repeat</keyword>
<feature type="domain" description="Nephrocystin 3-like N-terminal" evidence="5">
    <location>
        <begin position="65"/>
        <end position="223"/>
    </location>
</feature>
<dbReference type="InterPro" id="IPR055442">
    <property type="entry name" value="Beta-prop_EML-like_2nd"/>
</dbReference>
<dbReference type="InterPro" id="IPR001680">
    <property type="entry name" value="WD40_rpt"/>
</dbReference>
<evidence type="ECO:0000256" key="3">
    <source>
        <dbReference type="PROSITE-ProRule" id="PRU00221"/>
    </source>
</evidence>
<dbReference type="Gene3D" id="3.40.50.300">
    <property type="entry name" value="P-loop containing nucleotide triphosphate hydrolases"/>
    <property type="match status" value="1"/>
</dbReference>
<dbReference type="InterPro" id="IPR011047">
    <property type="entry name" value="Quinoprotein_ADH-like_sf"/>
</dbReference>
<dbReference type="Pfam" id="PF00400">
    <property type="entry name" value="WD40"/>
    <property type="match status" value="4"/>
</dbReference>
<dbReference type="OrthoDB" id="3027122at2759"/>